<proteinExistence type="inferred from homology"/>
<dbReference type="GO" id="GO:0005886">
    <property type="term" value="C:plasma membrane"/>
    <property type="evidence" value="ECO:0007669"/>
    <property type="project" value="UniProtKB-SubCell"/>
</dbReference>
<name>A0A1Y6BSC4_9NEIS</name>
<evidence type="ECO:0000256" key="4">
    <source>
        <dbReference type="ARBA" id="ARBA00022989"/>
    </source>
</evidence>
<dbReference type="PANTHER" id="PTHR11403">
    <property type="entry name" value="CYTOCHROME C OXIDASE SUBUNIT III"/>
    <property type="match status" value="1"/>
</dbReference>
<feature type="transmembrane region" description="Helical" evidence="7">
    <location>
        <begin position="93"/>
        <end position="111"/>
    </location>
</feature>
<dbReference type="SUPFAM" id="SSF81452">
    <property type="entry name" value="Cytochrome c oxidase subunit III-like"/>
    <property type="match status" value="1"/>
</dbReference>
<evidence type="ECO:0000256" key="1">
    <source>
        <dbReference type="ARBA" id="ARBA00004141"/>
    </source>
</evidence>
<dbReference type="GO" id="GO:0019646">
    <property type="term" value="P:aerobic electron transport chain"/>
    <property type="evidence" value="ECO:0007669"/>
    <property type="project" value="InterPro"/>
</dbReference>
<keyword evidence="3 6" id="KW-0812">Transmembrane</keyword>
<gene>
    <name evidence="9" type="ORF">SAMN02745746_02186</name>
</gene>
<dbReference type="EMBL" id="FXAG01000010">
    <property type="protein sequence ID" value="SMF25631.1"/>
    <property type="molecule type" value="Genomic_DNA"/>
</dbReference>
<dbReference type="GO" id="GO:0004129">
    <property type="term" value="F:cytochrome-c oxidase activity"/>
    <property type="evidence" value="ECO:0007669"/>
    <property type="project" value="InterPro"/>
</dbReference>
<keyword evidence="10" id="KW-1185">Reference proteome</keyword>
<dbReference type="Proteomes" id="UP000192920">
    <property type="component" value="Unassembled WGS sequence"/>
</dbReference>
<reference evidence="10" key="1">
    <citation type="submission" date="2017-04" db="EMBL/GenBank/DDBJ databases">
        <authorList>
            <person name="Varghese N."/>
            <person name="Submissions S."/>
        </authorList>
    </citation>
    <scope>NUCLEOTIDE SEQUENCE [LARGE SCALE GENOMIC DNA]</scope>
    <source>
        <strain evidence="10">DSM 22618</strain>
    </source>
</reference>
<dbReference type="InterPro" id="IPR024791">
    <property type="entry name" value="Cyt_c/ubiquinol_Oxase_su3"/>
</dbReference>
<dbReference type="InterPro" id="IPR000298">
    <property type="entry name" value="Cyt_c_oxidase-like_su3"/>
</dbReference>
<dbReference type="RefSeq" id="WP_085276439.1">
    <property type="nucleotide sequence ID" value="NZ_FXAG01000010.1"/>
</dbReference>
<feature type="domain" description="Heme-copper oxidase subunit III family profile" evidence="8">
    <location>
        <begin position="1"/>
        <end position="196"/>
    </location>
</feature>
<protein>
    <submittedName>
        <fullName evidence="9">Cytochrome c oxidase subunit 3</fullName>
    </submittedName>
</protein>
<dbReference type="InterPro" id="IPR035973">
    <property type="entry name" value="Cyt_c_oxidase_su3-like_sf"/>
</dbReference>
<feature type="transmembrane region" description="Helical" evidence="7">
    <location>
        <begin position="131"/>
        <end position="150"/>
    </location>
</feature>
<evidence type="ECO:0000256" key="2">
    <source>
        <dbReference type="ARBA" id="ARBA00010581"/>
    </source>
</evidence>
<dbReference type="InterPro" id="IPR013833">
    <property type="entry name" value="Cyt_c_oxidase_su3_a-hlx"/>
</dbReference>
<evidence type="ECO:0000256" key="5">
    <source>
        <dbReference type="ARBA" id="ARBA00023136"/>
    </source>
</evidence>
<comment type="subcellular location">
    <subcellularLocation>
        <location evidence="6">Cell membrane</location>
        <topology evidence="6">Multi-pass membrane protein</topology>
    </subcellularLocation>
    <subcellularLocation>
        <location evidence="1">Membrane</location>
        <topology evidence="1">Multi-pass membrane protein</topology>
    </subcellularLocation>
</comment>
<feature type="transmembrane region" description="Helical" evidence="7">
    <location>
        <begin position="25"/>
        <end position="50"/>
    </location>
</feature>
<accession>A0A1Y6BSC4</accession>
<sequence>MSVAQSARHDAGGARDGMPSAGKPALWVFMGVVTVLFAQFLHAYIVRMGYADWQRLPTLPTVWLNTALLLLSSAALQWAQVAGRHGRRAGMRAGLFLGGALALAFLAGQLWLWRQLTALDYAIASGPASSFFYLLSGLHGVHLAGGLVAWGMTIRRVGHNGVTADGLLAVELCARYWHFLLALWLVLFGLLFIVPPATILAICSSA</sequence>
<keyword evidence="4 7" id="KW-1133">Transmembrane helix</keyword>
<feature type="transmembrane region" description="Helical" evidence="7">
    <location>
        <begin position="62"/>
        <end position="81"/>
    </location>
</feature>
<dbReference type="Pfam" id="PF00510">
    <property type="entry name" value="COX3"/>
    <property type="match status" value="1"/>
</dbReference>
<evidence type="ECO:0000313" key="9">
    <source>
        <dbReference type="EMBL" id="SMF25631.1"/>
    </source>
</evidence>
<keyword evidence="5 7" id="KW-0472">Membrane</keyword>
<feature type="transmembrane region" description="Helical" evidence="7">
    <location>
        <begin position="179"/>
        <end position="202"/>
    </location>
</feature>
<evidence type="ECO:0000313" key="10">
    <source>
        <dbReference type="Proteomes" id="UP000192920"/>
    </source>
</evidence>
<dbReference type="AlphaFoldDB" id="A0A1Y6BSC4"/>
<dbReference type="PROSITE" id="PS50253">
    <property type="entry name" value="COX3"/>
    <property type="match status" value="1"/>
</dbReference>
<evidence type="ECO:0000256" key="6">
    <source>
        <dbReference type="RuleBase" id="RU003376"/>
    </source>
</evidence>
<dbReference type="PANTHER" id="PTHR11403:SF10">
    <property type="entry name" value="CYTOCHROME C OXIDASE"/>
    <property type="match status" value="1"/>
</dbReference>
<dbReference type="STRING" id="1123014.SAMN02745746_02186"/>
<comment type="similarity">
    <text evidence="2 6">Belongs to the cytochrome c oxidase subunit 3 family.</text>
</comment>
<evidence type="ECO:0000259" key="8">
    <source>
        <dbReference type="PROSITE" id="PS50253"/>
    </source>
</evidence>
<organism evidence="9 10">
    <name type="scientific">Pseudogulbenkiania subflava DSM 22618</name>
    <dbReference type="NCBI Taxonomy" id="1123014"/>
    <lineage>
        <taxon>Bacteria</taxon>
        <taxon>Pseudomonadati</taxon>
        <taxon>Pseudomonadota</taxon>
        <taxon>Betaproteobacteria</taxon>
        <taxon>Neisseriales</taxon>
        <taxon>Chromobacteriaceae</taxon>
        <taxon>Pseudogulbenkiania</taxon>
    </lineage>
</organism>
<dbReference type="Gene3D" id="1.20.120.80">
    <property type="entry name" value="Cytochrome c oxidase, subunit III, four-helix bundle"/>
    <property type="match status" value="1"/>
</dbReference>
<evidence type="ECO:0000256" key="7">
    <source>
        <dbReference type="SAM" id="Phobius"/>
    </source>
</evidence>
<evidence type="ECO:0000256" key="3">
    <source>
        <dbReference type="ARBA" id="ARBA00022692"/>
    </source>
</evidence>